<sequence length="111" mass="12615">MKNQRLWNGAILGVYAVALLLMAYFFFAHELQLVSYEATFLSDDFILRFFAFWFISFLLTIMVYLLNLSLNYFWLPRSEKIVAMQAGKLTLAVGISAAFFAVVLVALGGLQ</sequence>
<feature type="transmembrane region" description="Helical" evidence="1">
    <location>
        <begin position="7"/>
        <end position="27"/>
    </location>
</feature>
<evidence type="ECO:0000313" key="2">
    <source>
        <dbReference type="EMBL" id="PKV63031.1"/>
    </source>
</evidence>
<keyword evidence="1" id="KW-0812">Transmembrane</keyword>
<organism evidence="2 3">
    <name type="scientific">Pontibacter ramchanderi</name>
    <dbReference type="NCBI Taxonomy" id="1179743"/>
    <lineage>
        <taxon>Bacteria</taxon>
        <taxon>Pseudomonadati</taxon>
        <taxon>Bacteroidota</taxon>
        <taxon>Cytophagia</taxon>
        <taxon>Cytophagales</taxon>
        <taxon>Hymenobacteraceae</taxon>
        <taxon>Pontibacter</taxon>
    </lineage>
</organism>
<comment type="caution">
    <text evidence="2">The sequence shown here is derived from an EMBL/GenBank/DDBJ whole genome shotgun (WGS) entry which is preliminary data.</text>
</comment>
<dbReference type="Proteomes" id="UP000233782">
    <property type="component" value="Unassembled WGS sequence"/>
</dbReference>
<dbReference type="RefSeq" id="WP_101445366.1">
    <property type="nucleotide sequence ID" value="NZ_PJMU01000003.1"/>
</dbReference>
<feature type="transmembrane region" description="Helical" evidence="1">
    <location>
        <begin position="47"/>
        <end position="68"/>
    </location>
</feature>
<dbReference type="EMBL" id="PJMU01000003">
    <property type="protein sequence ID" value="PKV63031.1"/>
    <property type="molecule type" value="Genomic_DNA"/>
</dbReference>
<dbReference type="OrthoDB" id="854015at2"/>
<keyword evidence="1" id="KW-1133">Transmembrane helix</keyword>
<proteinExistence type="predicted"/>
<accession>A0A2N3U8F3</accession>
<dbReference type="AlphaFoldDB" id="A0A2N3U8F3"/>
<protein>
    <submittedName>
        <fullName evidence="2">Uncharacterized protein</fullName>
    </submittedName>
</protein>
<gene>
    <name evidence="2" type="ORF">BD749_2864</name>
</gene>
<keyword evidence="1" id="KW-0472">Membrane</keyword>
<reference evidence="2 3" key="1">
    <citation type="submission" date="2017-12" db="EMBL/GenBank/DDBJ databases">
        <title>Genomic Encyclopedia of Type Strains, Phase III (KMG-III): the genomes of soil and plant-associated and newly described type strains.</title>
        <authorList>
            <person name="Whitman W."/>
        </authorList>
    </citation>
    <scope>NUCLEOTIDE SEQUENCE [LARGE SCALE GENOMIC DNA]</scope>
    <source>
        <strain evidence="2 3">LP43</strain>
    </source>
</reference>
<evidence type="ECO:0000313" key="3">
    <source>
        <dbReference type="Proteomes" id="UP000233782"/>
    </source>
</evidence>
<feature type="transmembrane region" description="Helical" evidence="1">
    <location>
        <begin position="89"/>
        <end position="110"/>
    </location>
</feature>
<name>A0A2N3U8F3_9BACT</name>
<keyword evidence="3" id="KW-1185">Reference proteome</keyword>
<evidence type="ECO:0000256" key="1">
    <source>
        <dbReference type="SAM" id="Phobius"/>
    </source>
</evidence>